<dbReference type="AlphaFoldDB" id="A0A7Y7IJK2"/>
<evidence type="ECO:0000313" key="3">
    <source>
        <dbReference type="Proteomes" id="UP000543556"/>
    </source>
</evidence>
<dbReference type="EMBL" id="JAAMFM010000036">
    <property type="protein sequence ID" value="NVM96651.1"/>
    <property type="molecule type" value="Genomic_DNA"/>
</dbReference>
<dbReference type="RefSeq" id="WP_176636364.1">
    <property type="nucleotide sequence ID" value="NZ_JAAMFM010000036.1"/>
</dbReference>
<accession>A0A7Y7IJK2</accession>
<dbReference type="Pfam" id="PF10006">
    <property type="entry name" value="DUF2249"/>
    <property type="match status" value="1"/>
</dbReference>
<evidence type="ECO:0000259" key="1">
    <source>
        <dbReference type="Pfam" id="PF10006"/>
    </source>
</evidence>
<gene>
    <name evidence="2" type="ORF">G6034_17420</name>
</gene>
<dbReference type="InterPro" id="IPR018720">
    <property type="entry name" value="DUF2249"/>
</dbReference>
<evidence type="ECO:0000313" key="2">
    <source>
        <dbReference type="EMBL" id="NVM96651.1"/>
    </source>
</evidence>
<keyword evidence="3" id="KW-1185">Reference proteome</keyword>
<name>A0A7Y7IJK2_9MICC</name>
<sequence>MNNLVLASSSVEAAALEDAKNRLAEAGGTLATLGRNLLSAATAASGELAGEDQSKLVEFAEQELQPLASAFARAFAGAAGKDAAVAQLAASHTARLAEAAKNLEGQEAPVQVVHAGARLQEAGAAFLEHATELMLPALAQNPSLTLTGILPDRVAGAPAEAAPATGGCACGGHDEPGLAELDTRVIPHAIRHATIFGALEGLSSGKGILLIANHNPLPLLAQLEQRSAGKFAVDYVENGPDTWKLSMVRN</sequence>
<organism evidence="2 3">
    <name type="scientific">Arthrobacter wenxiniae</name>
    <dbReference type="NCBI Taxonomy" id="2713570"/>
    <lineage>
        <taxon>Bacteria</taxon>
        <taxon>Bacillati</taxon>
        <taxon>Actinomycetota</taxon>
        <taxon>Actinomycetes</taxon>
        <taxon>Micrococcales</taxon>
        <taxon>Micrococcaceae</taxon>
        <taxon>Arthrobacter</taxon>
    </lineage>
</organism>
<feature type="domain" description="DUF2249" evidence="1">
    <location>
        <begin position="180"/>
        <end position="247"/>
    </location>
</feature>
<proteinExistence type="predicted"/>
<comment type="caution">
    <text evidence="2">The sequence shown here is derived from an EMBL/GenBank/DDBJ whole genome shotgun (WGS) entry which is preliminary data.</text>
</comment>
<reference evidence="2 3" key="1">
    <citation type="submission" date="2020-02" db="EMBL/GenBank/DDBJ databases">
        <title>Genome sequence of strain AETb3-4.</title>
        <authorList>
            <person name="Gao J."/>
            <person name="Zhang X."/>
        </authorList>
    </citation>
    <scope>NUCLEOTIDE SEQUENCE [LARGE SCALE GENOMIC DNA]</scope>
    <source>
        <strain evidence="2 3">AETb3-4</strain>
    </source>
</reference>
<dbReference type="Proteomes" id="UP000543556">
    <property type="component" value="Unassembled WGS sequence"/>
</dbReference>
<protein>
    <submittedName>
        <fullName evidence="2">DUF2249 domain-containing protein</fullName>
    </submittedName>
</protein>